<feature type="region of interest" description="Disordered" evidence="1">
    <location>
        <begin position="1"/>
        <end position="36"/>
    </location>
</feature>
<comment type="caution">
    <text evidence="3">The sequence shown here is derived from an EMBL/GenBank/DDBJ whole genome shotgun (WGS) entry which is preliminary data.</text>
</comment>
<keyword evidence="4" id="KW-1185">Reference proteome</keyword>
<dbReference type="Pfam" id="PF00293">
    <property type="entry name" value="NUDIX"/>
    <property type="match status" value="1"/>
</dbReference>
<feature type="compositionally biased region" description="Basic residues" evidence="1">
    <location>
        <begin position="792"/>
        <end position="803"/>
    </location>
</feature>
<evidence type="ECO:0000259" key="2">
    <source>
        <dbReference type="PROSITE" id="PS51462"/>
    </source>
</evidence>
<name>A0AAW1SKH8_9CHLO</name>
<dbReference type="EMBL" id="JALJOU010000001">
    <property type="protein sequence ID" value="KAK9846583.1"/>
    <property type="molecule type" value="Genomic_DNA"/>
</dbReference>
<feature type="domain" description="Nudix hydrolase" evidence="2">
    <location>
        <begin position="244"/>
        <end position="401"/>
    </location>
</feature>
<feature type="region of interest" description="Disordered" evidence="1">
    <location>
        <begin position="633"/>
        <end position="683"/>
    </location>
</feature>
<feature type="compositionally biased region" description="Basic and acidic residues" evidence="1">
    <location>
        <begin position="651"/>
        <end position="660"/>
    </location>
</feature>
<proteinExistence type="predicted"/>
<dbReference type="InterPro" id="IPR015797">
    <property type="entry name" value="NUDIX_hydrolase-like_dom_sf"/>
</dbReference>
<dbReference type="Proteomes" id="UP001445335">
    <property type="component" value="Unassembled WGS sequence"/>
</dbReference>
<gene>
    <name evidence="3" type="ORF">WJX81_007110</name>
</gene>
<evidence type="ECO:0000313" key="4">
    <source>
        <dbReference type="Proteomes" id="UP001445335"/>
    </source>
</evidence>
<sequence length="850" mass="88161">MRSRTPGEGGEVEAGSSKDTAEQAAGASQPDPGDIVGGTLPGLAELLLLEALPVMGVPEEMRPVKGLHAAVLSGFSVACRTQSQRTPKERKGARVMRAALIRASHILHGDSPFAMKLAEFVARHRYEAGETADAAIAEIDDVPGASGAAEEAAPTLAGVVAGGDEIAQALPDVCEAAAIDAAPAEPAAEADRAESWEEVTVSGRGFRRSGAAEAEQRRRITIAPRRHSHGYLARHLMAVERTHWKAAGVLVYSFTADGRLRLLLGRSWRPPRGGRYSNVDCWTILGGKRDLTDVSAEATAVREMTEETGGLLSGYHMGGALQPVLWYPAGGYACYPHRLAGGENLPEQYQRLTARRAAMHAPAPPGFADTRELAWVPLAEIVEGMWRLHPFLEDMLKRTRLLPWLQRRQWEHDAALVKRLTAALPQAAPAMQAALHPSSAASGVLTASRNGASASAAAAPAPLASAPARTSAAKAQPSRLQASRNGSGRSCAAPSSGGSAAPSSNGVTTQGSFGLAAADAAPGVRVMSPSARARMWAAEDVAREAGGAAALRQAGAMLAQASVLQGACATAFLPGVPTAAARGRHVAGKAAVGTDVPAGVAAAGNAGVAVANVKTERSGVHTGEAVTPKRARLPLDGAGAPTVRQSRARTRRAEAKHLLERSSGTTSQLAGGQLPGEGGSPEQWAQGAGLWALSKQELQAVANQLFREQLADPGGVIRTRSEDFAVDPATGRRLRFGPAMSARAGMVELPMVAALFADIVAPPEARLRDWRRSALPSAGTGSPRTPRTPRATARRRGAGKKQQNRSGTAHAPDNASGSEGPSEIAGPALGPGHASPAFGQPAAKRVLRSR</sequence>
<dbReference type="InterPro" id="IPR000086">
    <property type="entry name" value="NUDIX_hydrolase_dom"/>
</dbReference>
<accession>A0AAW1SKH8</accession>
<dbReference type="AlphaFoldDB" id="A0AAW1SKH8"/>
<protein>
    <recommendedName>
        <fullName evidence="2">Nudix hydrolase domain-containing protein</fullName>
    </recommendedName>
</protein>
<dbReference type="Gene3D" id="3.90.79.10">
    <property type="entry name" value="Nucleoside Triphosphate Pyrophosphohydrolase"/>
    <property type="match status" value="1"/>
</dbReference>
<feature type="compositionally biased region" description="Low complexity" evidence="1">
    <location>
        <begin position="462"/>
        <end position="477"/>
    </location>
</feature>
<evidence type="ECO:0000256" key="1">
    <source>
        <dbReference type="SAM" id="MobiDB-lite"/>
    </source>
</evidence>
<feature type="compositionally biased region" description="Low complexity" evidence="1">
    <location>
        <begin position="486"/>
        <end position="504"/>
    </location>
</feature>
<dbReference type="PROSITE" id="PS51462">
    <property type="entry name" value="NUDIX"/>
    <property type="match status" value="1"/>
</dbReference>
<feature type="region of interest" description="Disordered" evidence="1">
    <location>
        <begin position="773"/>
        <end position="850"/>
    </location>
</feature>
<dbReference type="SUPFAM" id="SSF55811">
    <property type="entry name" value="Nudix"/>
    <property type="match status" value="1"/>
</dbReference>
<organism evidence="3 4">
    <name type="scientific">Elliptochloris bilobata</name>
    <dbReference type="NCBI Taxonomy" id="381761"/>
    <lineage>
        <taxon>Eukaryota</taxon>
        <taxon>Viridiplantae</taxon>
        <taxon>Chlorophyta</taxon>
        <taxon>core chlorophytes</taxon>
        <taxon>Trebouxiophyceae</taxon>
        <taxon>Trebouxiophyceae incertae sedis</taxon>
        <taxon>Elliptochloris clade</taxon>
        <taxon>Elliptochloris</taxon>
    </lineage>
</organism>
<evidence type="ECO:0000313" key="3">
    <source>
        <dbReference type="EMBL" id="KAK9846583.1"/>
    </source>
</evidence>
<feature type="compositionally biased region" description="Low complexity" evidence="1">
    <location>
        <begin position="778"/>
        <end position="791"/>
    </location>
</feature>
<reference evidence="3 4" key="1">
    <citation type="journal article" date="2024" name="Nat. Commun.">
        <title>Phylogenomics reveals the evolutionary origins of lichenization in chlorophyte algae.</title>
        <authorList>
            <person name="Puginier C."/>
            <person name="Libourel C."/>
            <person name="Otte J."/>
            <person name="Skaloud P."/>
            <person name="Haon M."/>
            <person name="Grisel S."/>
            <person name="Petersen M."/>
            <person name="Berrin J.G."/>
            <person name="Delaux P.M."/>
            <person name="Dal Grande F."/>
            <person name="Keller J."/>
        </authorList>
    </citation>
    <scope>NUCLEOTIDE SEQUENCE [LARGE SCALE GENOMIC DNA]</scope>
    <source>
        <strain evidence="3 4">SAG 245.80</strain>
    </source>
</reference>
<feature type="region of interest" description="Disordered" evidence="1">
    <location>
        <begin position="462"/>
        <end position="508"/>
    </location>
</feature>